<keyword evidence="1" id="KW-0732">Signal</keyword>
<accession>A0A0G1HXN7</accession>
<organism evidence="2 3">
    <name type="scientific">Candidatus Collierbacteria bacterium GW2011_GWB2_44_22</name>
    <dbReference type="NCBI Taxonomy" id="1618387"/>
    <lineage>
        <taxon>Bacteria</taxon>
        <taxon>Candidatus Collieribacteriota</taxon>
    </lineage>
</organism>
<feature type="signal peptide" evidence="1">
    <location>
        <begin position="1"/>
        <end position="22"/>
    </location>
</feature>
<dbReference type="EMBL" id="LCIH01000006">
    <property type="protein sequence ID" value="KKT51906.1"/>
    <property type="molecule type" value="Genomic_DNA"/>
</dbReference>
<comment type="caution">
    <text evidence="2">The sequence shown here is derived from an EMBL/GenBank/DDBJ whole genome shotgun (WGS) entry which is preliminary data.</text>
</comment>
<reference evidence="2 3" key="1">
    <citation type="journal article" date="2015" name="Nature">
        <title>rRNA introns, odd ribosomes, and small enigmatic genomes across a large radiation of phyla.</title>
        <authorList>
            <person name="Brown C.T."/>
            <person name="Hug L.A."/>
            <person name="Thomas B.C."/>
            <person name="Sharon I."/>
            <person name="Castelle C.J."/>
            <person name="Singh A."/>
            <person name="Wilkins M.J."/>
            <person name="Williams K.H."/>
            <person name="Banfield J.F."/>
        </authorList>
    </citation>
    <scope>NUCLEOTIDE SEQUENCE [LARGE SCALE GENOMIC DNA]</scope>
</reference>
<sequence length="238" mass="26718">MKKLIPLLFLALLLMACAPDSAPGTPTEIPATEVPVEVVVENTTTPQTEVMVFFRYSYTNVIPRSFFLQGTDVERETVTFHKVAGNWQSKDLKPQTAELGPLFGLYVTKFEYSNPDCLFKGDYNEIITQFEVVPTCETIPSELSVEVEFGIENCERASFGSLVCQIETENGSLRYALNGKIDKFQFIVDGMYNFVYEDWIRMALAGLGFDPLPENYFDDIMPGQNNVILKSSQGVEGQ</sequence>
<dbReference type="PROSITE" id="PS51257">
    <property type="entry name" value="PROKAR_LIPOPROTEIN"/>
    <property type="match status" value="1"/>
</dbReference>
<feature type="chain" id="PRO_5002537703" description="Lipoprotein" evidence="1">
    <location>
        <begin position="23"/>
        <end position="238"/>
    </location>
</feature>
<gene>
    <name evidence="2" type="ORF">UW44_C0006G0024</name>
</gene>
<evidence type="ECO:0000256" key="1">
    <source>
        <dbReference type="SAM" id="SignalP"/>
    </source>
</evidence>
<protein>
    <recommendedName>
        <fullName evidence="4">Lipoprotein</fullName>
    </recommendedName>
</protein>
<dbReference type="Proteomes" id="UP000034006">
    <property type="component" value="Unassembled WGS sequence"/>
</dbReference>
<dbReference type="AlphaFoldDB" id="A0A0G1HXN7"/>
<proteinExistence type="predicted"/>
<evidence type="ECO:0000313" key="3">
    <source>
        <dbReference type="Proteomes" id="UP000034006"/>
    </source>
</evidence>
<evidence type="ECO:0008006" key="4">
    <source>
        <dbReference type="Google" id="ProtNLM"/>
    </source>
</evidence>
<evidence type="ECO:0000313" key="2">
    <source>
        <dbReference type="EMBL" id="KKT51906.1"/>
    </source>
</evidence>
<name>A0A0G1HXN7_9BACT</name>